<evidence type="ECO:0000313" key="2">
    <source>
        <dbReference type="Proteomes" id="UP000254575"/>
    </source>
</evidence>
<dbReference type="RefSeq" id="WP_078055496.1">
    <property type="nucleotide sequence ID" value="NZ_UHIA01000003.1"/>
</dbReference>
<reference evidence="1 2" key="1">
    <citation type="submission" date="2018-06" db="EMBL/GenBank/DDBJ databases">
        <authorList>
            <consortium name="Pathogen Informatics"/>
            <person name="Doyle S."/>
        </authorList>
    </citation>
    <scope>NUCLEOTIDE SEQUENCE [LARGE SCALE GENOMIC DNA]</scope>
    <source>
        <strain evidence="1 2">NCTC10717</strain>
    </source>
</reference>
<keyword evidence="2" id="KW-1185">Reference proteome</keyword>
<proteinExistence type="predicted"/>
<protein>
    <submittedName>
        <fullName evidence="1">Predicted periplasmic protein</fullName>
    </submittedName>
</protein>
<dbReference type="OrthoDB" id="6057843at2"/>
<sequence length="170" mass="19176">MSKALGSRLPLVGAMQKALLFGVLASGALGSVAVAAEGTFLVQLNDYEGENAYFAMYLVDEQGRYVRTLWVSGEEERWYRDQPRWWKYLGRAPQDLDAITGASTAPGDRALIRIELEDEILDKGYQVRVDSSVEDQNNFPTDVEAPLSSEKMKEKIPGTGYVRYLRFKWE</sequence>
<dbReference type="InterPro" id="IPR014469">
    <property type="entry name" value="DUF2271"/>
</dbReference>
<organism evidence="1 2">
    <name type="scientific">Suttonella indologenes</name>
    <dbReference type="NCBI Taxonomy" id="13276"/>
    <lineage>
        <taxon>Bacteria</taxon>
        <taxon>Pseudomonadati</taxon>
        <taxon>Pseudomonadota</taxon>
        <taxon>Gammaproteobacteria</taxon>
        <taxon>Cardiobacteriales</taxon>
        <taxon>Cardiobacteriaceae</taxon>
        <taxon>Suttonella</taxon>
    </lineage>
</organism>
<dbReference type="Proteomes" id="UP000254575">
    <property type="component" value="Unassembled WGS sequence"/>
</dbReference>
<gene>
    <name evidence="1" type="ORF">NCTC10717_00697</name>
</gene>
<accession>A0A380MJI6</accession>
<dbReference type="AlphaFoldDB" id="A0A380MJI6"/>
<dbReference type="Pfam" id="PF10029">
    <property type="entry name" value="DUF2271"/>
    <property type="match status" value="1"/>
</dbReference>
<evidence type="ECO:0000313" key="1">
    <source>
        <dbReference type="EMBL" id="SUO92708.1"/>
    </source>
</evidence>
<name>A0A380MJI6_9GAMM</name>
<dbReference type="EMBL" id="UHIA01000003">
    <property type="protein sequence ID" value="SUO92708.1"/>
    <property type="molecule type" value="Genomic_DNA"/>
</dbReference>